<dbReference type="InterPro" id="IPR025698">
    <property type="entry name" value="2TM_dom"/>
</dbReference>
<dbReference type="Pfam" id="PF13239">
    <property type="entry name" value="2TM"/>
    <property type="match status" value="1"/>
</dbReference>
<feature type="domain" description="2TM" evidence="2">
    <location>
        <begin position="93"/>
        <end position="166"/>
    </location>
</feature>
<protein>
    <submittedName>
        <fullName evidence="3">2TM domain-containing protein</fullName>
    </submittedName>
</protein>
<keyword evidence="4" id="KW-1185">Reference proteome</keyword>
<dbReference type="Proteomes" id="UP001163152">
    <property type="component" value="Chromosome"/>
</dbReference>
<dbReference type="EMBL" id="CP113797">
    <property type="protein sequence ID" value="WAL58964.1"/>
    <property type="molecule type" value="Genomic_DNA"/>
</dbReference>
<dbReference type="RefSeq" id="WP_268608429.1">
    <property type="nucleotide sequence ID" value="NZ_CP113797.1"/>
</dbReference>
<name>A0A9E8ZBM2_9CYAN</name>
<evidence type="ECO:0000313" key="4">
    <source>
        <dbReference type="Proteomes" id="UP001163152"/>
    </source>
</evidence>
<accession>A0A9E8ZBM2</accession>
<reference evidence="3" key="1">
    <citation type="submission" date="2022-12" db="EMBL/GenBank/DDBJ databases">
        <title>Polyphasic identification of a Novel Hot-Spring Cyanobacterium Ocullathermofonsia sinensis gen nov. sp. nov. and Genomic Insights on its Adaptations to the Thermal Habitat.</title>
        <authorList>
            <person name="Daroch M."/>
            <person name="Tang J."/>
            <person name="Jiang Y."/>
        </authorList>
    </citation>
    <scope>NUCLEOTIDE SEQUENCE</scope>
    <source>
        <strain evidence="3">PKUAC-SCTA174</strain>
    </source>
</reference>
<organism evidence="3 4">
    <name type="scientific">Thermocoleostomius sinensis A174</name>
    <dbReference type="NCBI Taxonomy" id="2016057"/>
    <lineage>
        <taxon>Bacteria</taxon>
        <taxon>Bacillati</taxon>
        <taxon>Cyanobacteriota</taxon>
        <taxon>Cyanophyceae</taxon>
        <taxon>Oculatellales</taxon>
        <taxon>Oculatellaceae</taxon>
        <taxon>Thermocoleostomius</taxon>
    </lineage>
</organism>
<keyword evidence="1" id="KW-0812">Transmembrane</keyword>
<keyword evidence="1" id="KW-0472">Membrane</keyword>
<dbReference type="KEGG" id="tsin:OXH18_17530"/>
<gene>
    <name evidence="3" type="ORF">OXH18_17530</name>
</gene>
<evidence type="ECO:0000256" key="1">
    <source>
        <dbReference type="SAM" id="Phobius"/>
    </source>
</evidence>
<dbReference type="AlphaFoldDB" id="A0A9E8ZBM2"/>
<feature type="transmembrane region" description="Helical" evidence="1">
    <location>
        <begin position="102"/>
        <end position="119"/>
    </location>
</feature>
<sequence length="182" mass="21009">MSSSAVGLSRIEGIAIPHLQSVAMMNELYRSEDAQQILQIAMARQTDEGELTRTQLYEIAAELNISIADMEAAEQQWLARQGEEAERTAFIRFRQSKFQRRLAKYAIVNVFLISLNLLTAPGMLWSLYVALFWGIGVALDAWKTYWVGDIEFEEAFENWRQRQQLKRSVSTVLNRFNRWIAS</sequence>
<evidence type="ECO:0000259" key="2">
    <source>
        <dbReference type="Pfam" id="PF13239"/>
    </source>
</evidence>
<evidence type="ECO:0000313" key="3">
    <source>
        <dbReference type="EMBL" id="WAL58964.1"/>
    </source>
</evidence>
<proteinExistence type="predicted"/>
<keyword evidence="1" id="KW-1133">Transmembrane helix</keyword>